<evidence type="ECO:0000256" key="2">
    <source>
        <dbReference type="SAM" id="SignalP"/>
    </source>
</evidence>
<dbReference type="EMBL" id="GL832966">
    <property type="protein sequence ID" value="EGD73602.1"/>
    <property type="molecule type" value="Genomic_DNA"/>
</dbReference>
<accession>F2UA27</accession>
<sequence>MTEATLRLLASTTLVLLAVLVTTTPASVAARSVIGDITPVARNYVLANEEFCHGQLVSVFKFPHLFAQIGYTYGGDGRNFFRLPDLRGSTVLSANETSSIGTTRNEDDASALLMIKHLPQHKTLTTPLQAAAANEPTTGLATCTSADTGCVDVYPSMLVGSSTEKTVNGVRAPGVAMHFVVSTRGIWPTSPQDSLQSITEGTARPDESSTNTEPVVISLSTADSDRLGHLSFADPTLDFNARRDIPASFATSTGDGSGSPASVATVGNGESFSVIGPGLFLAAHAGLADMETHTLGDVAAFPFSTPSSSDWLPCDGRAMNKLSNLQLFTVIGDAFGANSTHFHLPNLNGQTIYGARTDDSPSFGSRVSGMPALGWDDVPGFSGNALPNTIALKTCGTGPSCTELLNPTTSTFSTSNADAILNHIRVASVAFYMYAAGTAPSPSQCADGFYSDDVDPLCSKRVEDILGLAVVNQTLTPAFSPNVSEYTVYLPSLQEIVTINVQAPDGSGVEGDGLVVLRGGPQGETEHTVRVVAGANTEYTYSITFIQPYICGSGTVSAGERSQPVAVERSTISGDIEEYSKNADCPQGTIGSLTVTCSPTSPQWRVSTDTCAVPDCVGGRVKSRRVRVMLPPGNVGDTAYADCPAGYRGRLSFECQQAHQRRAAYRRTSGQCRGCAAHHQDTTGDACEAACQRQYNAPSRYTLIDANPTTGCKGRCECFLLPP</sequence>
<dbReference type="OrthoDB" id="3493401at2759"/>
<dbReference type="SUPFAM" id="SSF88874">
    <property type="entry name" value="Receptor-binding domain of short tail fibre protein gp12"/>
    <property type="match status" value="2"/>
</dbReference>
<dbReference type="Gene3D" id="3.90.1340.10">
    <property type="entry name" value="Phage tail collar domain"/>
    <property type="match status" value="2"/>
</dbReference>
<evidence type="ECO:0000313" key="5">
    <source>
        <dbReference type="Proteomes" id="UP000007799"/>
    </source>
</evidence>
<feature type="compositionally biased region" description="Polar residues" evidence="1">
    <location>
        <begin position="190"/>
        <end position="200"/>
    </location>
</feature>
<keyword evidence="5" id="KW-1185">Reference proteome</keyword>
<dbReference type="Pfam" id="PF07484">
    <property type="entry name" value="Collar"/>
    <property type="match status" value="2"/>
</dbReference>
<dbReference type="GeneID" id="16074463"/>
<feature type="signal peptide" evidence="2">
    <location>
        <begin position="1"/>
        <end position="30"/>
    </location>
</feature>
<dbReference type="SUPFAM" id="SSF57184">
    <property type="entry name" value="Growth factor receptor domain"/>
    <property type="match status" value="1"/>
</dbReference>
<feature type="chain" id="PRO_5003287301" description="Phage tail collar domain-containing protein" evidence="2">
    <location>
        <begin position="31"/>
        <end position="723"/>
    </location>
</feature>
<dbReference type="RefSeq" id="XP_004993884.1">
    <property type="nucleotide sequence ID" value="XM_004993827.1"/>
</dbReference>
<dbReference type="KEGG" id="sre:PTSG_05312"/>
<proteinExistence type="predicted"/>
<feature type="domain" description="Phage tail collar" evidence="3">
    <location>
        <begin position="35"/>
        <end position="90"/>
    </location>
</feature>
<dbReference type="InterPro" id="IPR011083">
    <property type="entry name" value="Phage_tail_collar_dom"/>
</dbReference>
<reference evidence="4" key="1">
    <citation type="submission" date="2009-08" db="EMBL/GenBank/DDBJ databases">
        <title>Annotation of Salpingoeca rosetta.</title>
        <authorList>
            <consortium name="The Broad Institute Genome Sequencing Platform"/>
            <person name="Russ C."/>
            <person name="Cuomo C."/>
            <person name="Burger G."/>
            <person name="Gray M.W."/>
            <person name="Holland P.W.H."/>
            <person name="King N."/>
            <person name="Lang F.B.F."/>
            <person name="Roger A.J."/>
            <person name="Ruiz-Trillo I."/>
            <person name="Young S.K."/>
            <person name="Zeng Q."/>
            <person name="Gargeya S."/>
            <person name="Alvarado L."/>
            <person name="Berlin A."/>
            <person name="Chapman S.B."/>
            <person name="Chen Z."/>
            <person name="Freedman E."/>
            <person name="Gellesch M."/>
            <person name="Goldberg J."/>
            <person name="Griggs A."/>
            <person name="Gujja S."/>
            <person name="Heilman E."/>
            <person name="Heiman D."/>
            <person name="Howarth C."/>
            <person name="Mehta T."/>
            <person name="Neiman D."/>
            <person name="Pearson M."/>
            <person name="Roberts A."/>
            <person name="Saif S."/>
            <person name="Shea T."/>
            <person name="Shenoy N."/>
            <person name="Sisk P."/>
            <person name="Stolte C."/>
            <person name="Sykes S."/>
            <person name="White J."/>
            <person name="Yandava C."/>
            <person name="Haas B."/>
            <person name="Nusbaum C."/>
            <person name="Birren B."/>
        </authorList>
    </citation>
    <scope>NUCLEOTIDE SEQUENCE [LARGE SCALE GENOMIC DNA]</scope>
    <source>
        <strain evidence="4">ATCC 50818</strain>
    </source>
</reference>
<gene>
    <name evidence="4" type="ORF">PTSG_05312</name>
</gene>
<dbReference type="InterPro" id="IPR009030">
    <property type="entry name" value="Growth_fac_rcpt_cys_sf"/>
</dbReference>
<dbReference type="InterPro" id="IPR037053">
    <property type="entry name" value="Phage_tail_collar_dom_sf"/>
</dbReference>
<feature type="domain" description="Phage tail collar" evidence="3">
    <location>
        <begin position="296"/>
        <end position="352"/>
    </location>
</feature>
<evidence type="ECO:0000313" key="4">
    <source>
        <dbReference type="EMBL" id="EGD73602.1"/>
    </source>
</evidence>
<dbReference type="AlphaFoldDB" id="F2UA27"/>
<dbReference type="Proteomes" id="UP000007799">
    <property type="component" value="Unassembled WGS sequence"/>
</dbReference>
<evidence type="ECO:0000256" key="1">
    <source>
        <dbReference type="SAM" id="MobiDB-lite"/>
    </source>
</evidence>
<evidence type="ECO:0000259" key="3">
    <source>
        <dbReference type="Pfam" id="PF07484"/>
    </source>
</evidence>
<organism evidence="5">
    <name type="scientific">Salpingoeca rosetta (strain ATCC 50818 / BSB-021)</name>
    <dbReference type="NCBI Taxonomy" id="946362"/>
    <lineage>
        <taxon>Eukaryota</taxon>
        <taxon>Choanoflagellata</taxon>
        <taxon>Craspedida</taxon>
        <taxon>Salpingoecidae</taxon>
        <taxon>Salpingoeca</taxon>
    </lineage>
</organism>
<dbReference type="InParanoid" id="F2UA27"/>
<feature type="region of interest" description="Disordered" evidence="1">
    <location>
        <begin position="190"/>
        <end position="213"/>
    </location>
</feature>
<name>F2UA27_SALR5</name>
<keyword evidence="2" id="KW-0732">Signal</keyword>
<protein>
    <recommendedName>
        <fullName evidence="3">Phage tail collar domain-containing protein</fullName>
    </recommendedName>
</protein>